<keyword evidence="3" id="KW-1185">Reference proteome</keyword>
<evidence type="ECO:0000313" key="2">
    <source>
        <dbReference type="EMBL" id="UVI37041.1"/>
    </source>
</evidence>
<proteinExistence type="predicted"/>
<reference evidence="2" key="1">
    <citation type="submission" date="2022-03" db="EMBL/GenBank/DDBJ databases">
        <title>Brevibacterium spongiae sp. nov., isolated from marine sponge.</title>
        <authorList>
            <person name="Li Z."/>
            <person name="Zhang M."/>
        </authorList>
    </citation>
    <scope>NUCLEOTIDE SEQUENCE</scope>
    <source>
        <strain evidence="2">WHS-Z9</strain>
    </source>
</reference>
<dbReference type="PROSITE" id="PS51257">
    <property type="entry name" value="PROKAR_LIPOPROTEIN"/>
    <property type="match status" value="1"/>
</dbReference>
<evidence type="ECO:0000256" key="1">
    <source>
        <dbReference type="SAM" id="SignalP"/>
    </source>
</evidence>
<organism evidence="2 3">
    <name type="scientific">Brevibacterium spongiae</name>
    <dbReference type="NCBI Taxonomy" id="2909672"/>
    <lineage>
        <taxon>Bacteria</taxon>
        <taxon>Bacillati</taxon>
        <taxon>Actinomycetota</taxon>
        <taxon>Actinomycetes</taxon>
        <taxon>Micrococcales</taxon>
        <taxon>Brevibacteriaceae</taxon>
        <taxon>Brevibacterium</taxon>
    </lineage>
</organism>
<protein>
    <recommendedName>
        <fullName evidence="4">Lipoprotein</fullName>
    </recommendedName>
</protein>
<gene>
    <name evidence="2" type="ORF">L1F31_05140</name>
</gene>
<feature type="chain" id="PRO_5046761588" description="Lipoprotein" evidence="1">
    <location>
        <begin position="27"/>
        <end position="253"/>
    </location>
</feature>
<accession>A0ABY5SVI3</accession>
<keyword evidence="1" id="KW-0732">Signal</keyword>
<evidence type="ECO:0000313" key="3">
    <source>
        <dbReference type="Proteomes" id="UP001064879"/>
    </source>
</evidence>
<dbReference type="EMBL" id="CP093443">
    <property type="protein sequence ID" value="UVI37041.1"/>
    <property type="molecule type" value="Genomic_DNA"/>
</dbReference>
<sequence>MISSRRSRAYTAVAAGAALIGLSACGGGSSNSADGGGDADPIEVVSQPDYEGKPIDLDLPTHSSGAFEFDKWPSACALTDEESVKAVLPGVVEIGQKPTPTKMTIISIGSGGGNEENTIPEGMCLTSTGFDLDGLRLDDGNVVVNLTTRILQAGDADYIKKNGELPQGEEKFDLGEAKCVQAPQNITCGLENIVFEMNIDARLYEQYGHPEGSLYSVNGEEIDYSSDTEGFMTMSEEKILKPIAEIAVGRLSS</sequence>
<feature type="signal peptide" evidence="1">
    <location>
        <begin position="1"/>
        <end position="26"/>
    </location>
</feature>
<dbReference type="RefSeq" id="WP_265419600.1">
    <property type="nucleotide sequence ID" value="NZ_CP093443.1"/>
</dbReference>
<name>A0ABY5SVI3_9MICO</name>
<dbReference type="Proteomes" id="UP001064879">
    <property type="component" value="Chromosome"/>
</dbReference>
<evidence type="ECO:0008006" key="4">
    <source>
        <dbReference type="Google" id="ProtNLM"/>
    </source>
</evidence>